<gene>
    <name evidence="3" type="ORF">ADS79_32475</name>
    <name evidence="2" type="ORF">BRE01_28940</name>
</gene>
<dbReference type="EMBL" id="BJON01000011">
    <property type="protein sequence ID" value="GED69192.1"/>
    <property type="molecule type" value="Genomic_DNA"/>
</dbReference>
<dbReference type="STRING" id="54915.ADS79_32475"/>
<dbReference type="Proteomes" id="UP000036834">
    <property type="component" value="Unassembled WGS sequence"/>
</dbReference>
<accession>A0A0K9YKG2</accession>
<sequence length="161" mass="17656">MRQIGGYLLIGIGAIFVMATYLNIPLAIDKLWPAFLLIPAIAFHFFFFMDPKPQRAGLLVPGGILLVYAPLFFVSQIFMDGDMSKTWPFFLIGPAFGLTELYIFGGRKKGLLIPISILTTVALVFLAANLLSSQVGGILGLLLIVLGGYLVSRKKRDDFSI</sequence>
<keyword evidence="1" id="KW-0812">Transmembrane</keyword>
<evidence type="ECO:0000313" key="2">
    <source>
        <dbReference type="EMBL" id="GED69192.1"/>
    </source>
</evidence>
<reference evidence="2 5" key="3">
    <citation type="submission" date="2019-06" db="EMBL/GenBank/DDBJ databases">
        <title>Whole genome shotgun sequence of Brevibacillus reuszeri NBRC 15719.</title>
        <authorList>
            <person name="Hosoyama A."/>
            <person name="Uohara A."/>
            <person name="Ohji S."/>
            <person name="Ichikawa N."/>
        </authorList>
    </citation>
    <scope>NUCLEOTIDE SEQUENCE [LARGE SCALE GENOMIC DNA]</scope>
    <source>
        <strain evidence="2 5">NBRC 15719</strain>
    </source>
</reference>
<evidence type="ECO:0000313" key="4">
    <source>
        <dbReference type="Proteomes" id="UP000036834"/>
    </source>
</evidence>
<keyword evidence="1" id="KW-1133">Transmembrane helix</keyword>
<feature type="transmembrane region" description="Helical" evidence="1">
    <location>
        <begin position="56"/>
        <end position="74"/>
    </location>
</feature>
<keyword evidence="5" id="KW-1185">Reference proteome</keyword>
<dbReference type="OrthoDB" id="2695971at2"/>
<evidence type="ECO:0000313" key="5">
    <source>
        <dbReference type="Proteomes" id="UP000319578"/>
    </source>
</evidence>
<proteinExistence type="predicted"/>
<feature type="transmembrane region" description="Helical" evidence="1">
    <location>
        <begin position="111"/>
        <end position="128"/>
    </location>
</feature>
<organism evidence="3 4">
    <name type="scientific">Brevibacillus reuszeri</name>
    <dbReference type="NCBI Taxonomy" id="54915"/>
    <lineage>
        <taxon>Bacteria</taxon>
        <taxon>Bacillati</taxon>
        <taxon>Bacillota</taxon>
        <taxon>Bacilli</taxon>
        <taxon>Bacillales</taxon>
        <taxon>Paenibacillaceae</taxon>
        <taxon>Brevibacillus</taxon>
    </lineage>
</organism>
<dbReference type="Proteomes" id="UP000319578">
    <property type="component" value="Unassembled WGS sequence"/>
</dbReference>
<feature type="transmembrane region" description="Helical" evidence="1">
    <location>
        <begin position="30"/>
        <end position="49"/>
    </location>
</feature>
<reference evidence="4" key="1">
    <citation type="submission" date="2015-07" db="EMBL/GenBank/DDBJ databases">
        <title>Genome sequencing project for genomic taxonomy and phylogenomics of Bacillus-like bacteria.</title>
        <authorList>
            <person name="Liu B."/>
            <person name="Wang J."/>
            <person name="Zhu Y."/>
            <person name="Liu G."/>
            <person name="Chen Q."/>
            <person name="Chen Z."/>
            <person name="Lan J."/>
            <person name="Che J."/>
            <person name="Ge C."/>
            <person name="Shi H."/>
            <person name="Pan Z."/>
            <person name="Liu X."/>
        </authorList>
    </citation>
    <scope>NUCLEOTIDE SEQUENCE [LARGE SCALE GENOMIC DNA]</scope>
    <source>
        <strain evidence="4">DSM 9887</strain>
    </source>
</reference>
<feature type="transmembrane region" description="Helical" evidence="1">
    <location>
        <begin position="86"/>
        <end position="104"/>
    </location>
</feature>
<reference evidence="3" key="2">
    <citation type="submission" date="2015-07" db="EMBL/GenBank/DDBJ databases">
        <title>MeaNS - Measles Nucleotide Surveillance Program.</title>
        <authorList>
            <person name="Tran T."/>
            <person name="Druce J."/>
        </authorList>
    </citation>
    <scope>NUCLEOTIDE SEQUENCE</scope>
    <source>
        <strain evidence="3">DSM 9887</strain>
    </source>
</reference>
<dbReference type="PATRIC" id="fig|54915.3.peg.601"/>
<name>A0A0K9YKG2_9BACL</name>
<keyword evidence="1" id="KW-0472">Membrane</keyword>
<protein>
    <recommendedName>
        <fullName evidence="6">DUF5668 domain-containing protein</fullName>
    </recommendedName>
</protein>
<feature type="transmembrane region" description="Helical" evidence="1">
    <location>
        <begin position="7"/>
        <end position="24"/>
    </location>
</feature>
<dbReference type="RefSeq" id="WP_049742618.1">
    <property type="nucleotide sequence ID" value="NZ_BJON01000011.1"/>
</dbReference>
<dbReference type="AlphaFoldDB" id="A0A0K9YKG2"/>
<feature type="transmembrane region" description="Helical" evidence="1">
    <location>
        <begin position="134"/>
        <end position="152"/>
    </location>
</feature>
<dbReference type="EMBL" id="LGIQ01000017">
    <property type="protein sequence ID" value="KNB68685.1"/>
    <property type="molecule type" value="Genomic_DNA"/>
</dbReference>
<evidence type="ECO:0000256" key="1">
    <source>
        <dbReference type="SAM" id="Phobius"/>
    </source>
</evidence>
<evidence type="ECO:0000313" key="3">
    <source>
        <dbReference type="EMBL" id="KNB68685.1"/>
    </source>
</evidence>
<comment type="caution">
    <text evidence="3">The sequence shown here is derived from an EMBL/GenBank/DDBJ whole genome shotgun (WGS) entry which is preliminary data.</text>
</comment>
<evidence type="ECO:0008006" key="6">
    <source>
        <dbReference type="Google" id="ProtNLM"/>
    </source>
</evidence>